<proteinExistence type="predicted"/>
<dbReference type="Pfam" id="PF10604">
    <property type="entry name" value="Polyketide_cyc2"/>
    <property type="match status" value="1"/>
</dbReference>
<reference evidence="1 2" key="1">
    <citation type="journal article" date="2016" name="Nat. Commun.">
        <title>Thousands of microbial genomes shed light on interconnected biogeochemical processes in an aquifer system.</title>
        <authorList>
            <person name="Anantharaman K."/>
            <person name="Brown C.T."/>
            <person name="Hug L.A."/>
            <person name="Sharon I."/>
            <person name="Castelle C.J."/>
            <person name="Probst A.J."/>
            <person name="Thomas B.C."/>
            <person name="Singh A."/>
            <person name="Wilkins M.J."/>
            <person name="Karaoz U."/>
            <person name="Brodie E.L."/>
            <person name="Williams K.H."/>
            <person name="Hubbard S.S."/>
            <person name="Banfield J.F."/>
        </authorList>
    </citation>
    <scope>NUCLEOTIDE SEQUENCE [LARGE SCALE GENOMIC DNA]</scope>
</reference>
<dbReference type="Proteomes" id="UP000177583">
    <property type="component" value="Unassembled WGS sequence"/>
</dbReference>
<evidence type="ECO:0008006" key="3">
    <source>
        <dbReference type="Google" id="ProtNLM"/>
    </source>
</evidence>
<dbReference type="InterPro" id="IPR019587">
    <property type="entry name" value="Polyketide_cyclase/dehydratase"/>
</dbReference>
<protein>
    <recommendedName>
        <fullName evidence="3">SRPBCC family protein</fullName>
    </recommendedName>
</protein>
<name>A0A1F6GQY4_9PROT</name>
<comment type="caution">
    <text evidence="1">The sequence shown here is derived from an EMBL/GenBank/DDBJ whole genome shotgun (WGS) entry which is preliminary data.</text>
</comment>
<dbReference type="CDD" id="cd07812">
    <property type="entry name" value="SRPBCC"/>
    <property type="match status" value="1"/>
</dbReference>
<evidence type="ECO:0000313" key="2">
    <source>
        <dbReference type="Proteomes" id="UP000177583"/>
    </source>
</evidence>
<organism evidence="1 2">
    <name type="scientific">Candidatus Lambdaproteobacteria bacterium RIFOXYD2_FULL_56_26</name>
    <dbReference type="NCBI Taxonomy" id="1817773"/>
    <lineage>
        <taxon>Bacteria</taxon>
        <taxon>Pseudomonadati</taxon>
        <taxon>Pseudomonadota</taxon>
        <taxon>Candidatus Lambdaproteobacteria</taxon>
    </lineage>
</organism>
<sequence length="176" mass="19695">MKGWMQFALGTLVACGAGFTYAWIRGGQLPEVHEVSVKARFKAPGPKLWALISDLEGQPRWKKSLVSVKRIEGSEEVYVEDYGGTKLTLKTEERVEGQRLVRVLVNQNIPYQGSWTYVVEPLGQEECLLTLTEKAQIKNPVFRFLAQGFFGYEESLKAALTELSAVAGPVEFQKNP</sequence>
<accession>A0A1F6GQY4</accession>
<evidence type="ECO:0000313" key="1">
    <source>
        <dbReference type="EMBL" id="OGH00534.1"/>
    </source>
</evidence>
<dbReference type="Gene3D" id="3.30.530.20">
    <property type="match status" value="1"/>
</dbReference>
<dbReference type="AlphaFoldDB" id="A0A1F6GQY4"/>
<dbReference type="PROSITE" id="PS51257">
    <property type="entry name" value="PROKAR_LIPOPROTEIN"/>
    <property type="match status" value="1"/>
</dbReference>
<dbReference type="EMBL" id="MFNF01000045">
    <property type="protein sequence ID" value="OGH00534.1"/>
    <property type="molecule type" value="Genomic_DNA"/>
</dbReference>
<gene>
    <name evidence="1" type="ORF">A2557_10390</name>
</gene>
<dbReference type="SUPFAM" id="SSF55961">
    <property type="entry name" value="Bet v1-like"/>
    <property type="match status" value="1"/>
</dbReference>
<dbReference type="InterPro" id="IPR023393">
    <property type="entry name" value="START-like_dom_sf"/>
</dbReference>